<dbReference type="EMBL" id="LSYV01000004">
    <property type="protein sequence ID" value="KXZ55374.1"/>
    <property type="molecule type" value="Genomic_DNA"/>
</dbReference>
<comment type="caution">
    <text evidence="2">The sequence shown here is derived from an EMBL/GenBank/DDBJ whole genome shotgun (WGS) entry which is preliminary data.</text>
</comment>
<feature type="region of interest" description="Disordered" evidence="1">
    <location>
        <begin position="710"/>
        <end position="760"/>
    </location>
</feature>
<name>A0A150H018_GONPE</name>
<dbReference type="Proteomes" id="UP000075714">
    <property type="component" value="Unassembled WGS sequence"/>
</dbReference>
<dbReference type="GO" id="GO:0030048">
    <property type="term" value="P:actin filament-based movement"/>
    <property type="evidence" value="ECO:0007669"/>
    <property type="project" value="TreeGrafter"/>
</dbReference>
<feature type="region of interest" description="Disordered" evidence="1">
    <location>
        <begin position="262"/>
        <end position="297"/>
    </location>
</feature>
<feature type="region of interest" description="Disordered" evidence="1">
    <location>
        <begin position="603"/>
        <end position="650"/>
    </location>
</feature>
<feature type="compositionally biased region" description="Low complexity" evidence="1">
    <location>
        <begin position="604"/>
        <end position="641"/>
    </location>
</feature>
<dbReference type="InterPro" id="IPR053099">
    <property type="entry name" value="WAS/WASL-interacting_domain"/>
</dbReference>
<dbReference type="PANTHER" id="PTHR48226">
    <property type="entry name" value="OS06G0326200 PROTEIN"/>
    <property type="match status" value="1"/>
</dbReference>
<dbReference type="OrthoDB" id="547356at2759"/>
<sequence>MATDDSQPATVHGLFVQYAQSNSGSSFHGLVGVAYQHMKDLMLDLDLLEGVPPALCDAAVREHLQRADQEGAGVVGVQDFAVWFLTEVAALLPLRDAFCKVMGLRPLYNQYHAVLLGDVGFSPHAARRPATGMASGQFLRLVEQSGLLGAGGQEAARQAFKAARVSYGGLRGASGSSTGAKVAEPAGGSRLQFVAFVRAIMLLSARKEYLLSLGCLSPVRRHLPYLPLINARNLRAVFHRYNAVYNRGRLPPASFKLRDPLEGEHQEQPQQRRGSSAGSGGGGRPEEGCRGGGGDGGGAAGRHPAYGACCCLYRSLSAMELSSWLRLCSDCEAIRNAVSTLGSQITPAELEAAFVAASSIAGVYCPDDSAGLHDAPVSSGEGARLGLRRNGLGTVAAADGVRAAAKPVPPRTTAAYQASPAVGAHGAAAAAAAAAVAAAGYPPPPCARVRPAAPALHEVCGPTSRAAWLADARSLPYDDDAGATASPASGAAAAARAHRPARLCLTFPQFLEALRLVAEQACGHPASTAGAELALLRIVHDLVREGCPLPDPTTLGGTAQIRRQAFAAANTAADAAAAGADGAESLRSYESLPLSSHRQDAEWAATAAATAATSAGAPGQRPAAGSSAKTSGTAPRRVAPVGGSGAASGGGGALAGGPVGGWVGNPASSSAASTSTKYTYDDFTPPDSDAYTSATSSRVASRAVSEAAGWAAPWHPPAQPALQQSISLPQSPPSESQQQLRATAAAAGQRQPLQPSQSVPEAVSGSAVVAICLGPKAAAAARCIAIVSGQAPSRQEG</sequence>
<dbReference type="AlphaFoldDB" id="A0A150H018"/>
<reference evidence="3" key="1">
    <citation type="journal article" date="2016" name="Nat. Commun.">
        <title>The Gonium pectorale genome demonstrates co-option of cell cycle regulation during the evolution of multicellularity.</title>
        <authorList>
            <person name="Hanschen E.R."/>
            <person name="Marriage T.N."/>
            <person name="Ferris P.J."/>
            <person name="Hamaji T."/>
            <person name="Toyoda A."/>
            <person name="Fujiyama A."/>
            <person name="Neme R."/>
            <person name="Noguchi H."/>
            <person name="Minakuchi Y."/>
            <person name="Suzuki M."/>
            <person name="Kawai-Toyooka H."/>
            <person name="Smith D.R."/>
            <person name="Sparks H."/>
            <person name="Anderson J."/>
            <person name="Bakaric R."/>
            <person name="Luria V."/>
            <person name="Karger A."/>
            <person name="Kirschner M.W."/>
            <person name="Durand P.M."/>
            <person name="Michod R.E."/>
            <person name="Nozaki H."/>
            <person name="Olson B.J."/>
        </authorList>
    </citation>
    <scope>NUCLEOTIDE SEQUENCE [LARGE SCALE GENOMIC DNA]</scope>
    <source>
        <strain evidence="3">NIES-2863</strain>
    </source>
</reference>
<proteinExistence type="predicted"/>
<gene>
    <name evidence="2" type="ORF">GPECTOR_3g501</name>
</gene>
<keyword evidence="3" id="KW-1185">Reference proteome</keyword>
<evidence type="ECO:0000256" key="1">
    <source>
        <dbReference type="SAM" id="MobiDB-lite"/>
    </source>
</evidence>
<dbReference type="STRING" id="33097.A0A150H018"/>
<dbReference type="GO" id="GO:0005884">
    <property type="term" value="C:actin filament"/>
    <property type="evidence" value="ECO:0007669"/>
    <property type="project" value="TreeGrafter"/>
</dbReference>
<organism evidence="2 3">
    <name type="scientific">Gonium pectorale</name>
    <name type="common">Green alga</name>
    <dbReference type="NCBI Taxonomy" id="33097"/>
    <lineage>
        <taxon>Eukaryota</taxon>
        <taxon>Viridiplantae</taxon>
        <taxon>Chlorophyta</taxon>
        <taxon>core chlorophytes</taxon>
        <taxon>Chlorophyceae</taxon>
        <taxon>CS clade</taxon>
        <taxon>Chlamydomonadales</taxon>
        <taxon>Volvocaceae</taxon>
        <taxon>Gonium</taxon>
    </lineage>
</organism>
<protein>
    <submittedName>
        <fullName evidence="2">Uncharacterized protein</fullName>
    </submittedName>
</protein>
<feature type="compositionally biased region" description="Low complexity" evidence="1">
    <location>
        <begin position="720"/>
        <end position="740"/>
    </location>
</feature>
<evidence type="ECO:0000313" key="2">
    <source>
        <dbReference type="EMBL" id="KXZ55374.1"/>
    </source>
</evidence>
<evidence type="ECO:0000313" key="3">
    <source>
        <dbReference type="Proteomes" id="UP000075714"/>
    </source>
</evidence>
<accession>A0A150H018</accession>
<dbReference type="PANTHER" id="PTHR48226:SF1">
    <property type="entry name" value="WAS_WASL-INTERACTING PROTEIN FAMILY MEMBER 1"/>
    <property type="match status" value="1"/>
</dbReference>